<evidence type="ECO:0000259" key="6">
    <source>
        <dbReference type="Pfam" id="PF01061"/>
    </source>
</evidence>
<dbReference type="Pfam" id="PF01061">
    <property type="entry name" value="ABC2_membrane"/>
    <property type="match status" value="1"/>
</dbReference>
<evidence type="ECO:0000256" key="1">
    <source>
        <dbReference type="ARBA" id="ARBA00004141"/>
    </source>
</evidence>
<keyword evidence="4 5" id="KW-0472">Membrane</keyword>
<feature type="transmembrane region" description="Helical" evidence="5">
    <location>
        <begin position="93"/>
        <end position="120"/>
    </location>
</feature>
<feature type="transmembrane region" description="Helical" evidence="5">
    <location>
        <begin position="50"/>
        <end position="72"/>
    </location>
</feature>
<evidence type="ECO:0000256" key="2">
    <source>
        <dbReference type="ARBA" id="ARBA00022692"/>
    </source>
</evidence>
<dbReference type="InterPro" id="IPR013525">
    <property type="entry name" value="ABC2_TM"/>
</dbReference>
<feature type="domain" description="ABC-2 type transporter transmembrane" evidence="6">
    <location>
        <begin position="12"/>
        <end position="204"/>
    </location>
</feature>
<dbReference type="EMBL" id="DVOS01000044">
    <property type="protein sequence ID" value="HIV23315.1"/>
    <property type="molecule type" value="Genomic_DNA"/>
</dbReference>
<reference evidence="7" key="1">
    <citation type="submission" date="2020-10" db="EMBL/GenBank/DDBJ databases">
        <authorList>
            <person name="Gilroy R."/>
        </authorList>
    </citation>
    <scope>NUCLEOTIDE SEQUENCE</scope>
    <source>
        <strain evidence="7">ChiBcec6-7307</strain>
    </source>
</reference>
<protein>
    <submittedName>
        <fullName evidence="7">ABC transporter permease</fullName>
    </submittedName>
</protein>
<feature type="transmembrane region" description="Helical" evidence="5">
    <location>
        <begin position="160"/>
        <end position="179"/>
    </location>
</feature>
<evidence type="ECO:0000313" key="8">
    <source>
        <dbReference type="Proteomes" id="UP000886889"/>
    </source>
</evidence>
<evidence type="ECO:0000256" key="4">
    <source>
        <dbReference type="ARBA" id="ARBA00023136"/>
    </source>
</evidence>
<proteinExistence type="predicted"/>
<comment type="caution">
    <text evidence="7">The sequence shown here is derived from an EMBL/GenBank/DDBJ whole genome shotgun (WGS) entry which is preliminary data.</text>
</comment>
<name>A0A9D1NZV8_9FIRM</name>
<reference evidence="7" key="2">
    <citation type="journal article" date="2021" name="PeerJ">
        <title>Extensive microbial diversity within the chicken gut microbiome revealed by metagenomics and culture.</title>
        <authorList>
            <person name="Gilroy R."/>
            <person name="Ravi A."/>
            <person name="Getino M."/>
            <person name="Pursley I."/>
            <person name="Horton D.L."/>
            <person name="Alikhan N.F."/>
            <person name="Baker D."/>
            <person name="Gharbi K."/>
            <person name="Hall N."/>
            <person name="Watson M."/>
            <person name="Adriaenssens E.M."/>
            <person name="Foster-Nyarko E."/>
            <person name="Jarju S."/>
            <person name="Secka A."/>
            <person name="Antonio M."/>
            <person name="Oren A."/>
            <person name="Chaudhuri R.R."/>
            <person name="La Ragione R."/>
            <person name="Hildebrand F."/>
            <person name="Pallen M.J."/>
        </authorList>
    </citation>
    <scope>NUCLEOTIDE SEQUENCE</scope>
    <source>
        <strain evidence="7">ChiBcec6-7307</strain>
    </source>
</reference>
<dbReference type="Proteomes" id="UP000886889">
    <property type="component" value="Unassembled WGS sequence"/>
</dbReference>
<evidence type="ECO:0000256" key="3">
    <source>
        <dbReference type="ARBA" id="ARBA00022989"/>
    </source>
</evidence>
<evidence type="ECO:0000313" key="7">
    <source>
        <dbReference type="EMBL" id="HIV23315.1"/>
    </source>
</evidence>
<dbReference type="GO" id="GO:0016020">
    <property type="term" value="C:membrane"/>
    <property type="evidence" value="ECO:0007669"/>
    <property type="project" value="UniProtKB-SubCell"/>
</dbReference>
<evidence type="ECO:0000256" key="5">
    <source>
        <dbReference type="SAM" id="Phobius"/>
    </source>
</evidence>
<dbReference type="AlphaFoldDB" id="A0A9D1NZV8"/>
<feature type="transmembrane region" description="Helical" evidence="5">
    <location>
        <begin position="21"/>
        <end position="44"/>
    </location>
</feature>
<comment type="subcellular location">
    <subcellularLocation>
        <location evidence="1">Membrane</location>
        <topology evidence="1">Multi-pass membrane protein</topology>
    </subcellularLocation>
</comment>
<accession>A0A9D1NZV8</accession>
<gene>
    <name evidence="7" type="ORF">IAC80_05185</name>
</gene>
<organism evidence="7 8">
    <name type="scientific">Candidatus Merdiplasma excrementigallinarum</name>
    <dbReference type="NCBI Taxonomy" id="2840864"/>
    <lineage>
        <taxon>Bacteria</taxon>
        <taxon>Bacillati</taxon>
        <taxon>Bacillota</taxon>
        <taxon>Clostridia</taxon>
        <taxon>Lachnospirales</taxon>
        <taxon>Lachnospiraceae</taxon>
        <taxon>Lachnospiraceae incertae sedis</taxon>
        <taxon>Candidatus Merdiplasma</taxon>
    </lineage>
</organism>
<feature type="transmembrane region" description="Helical" evidence="5">
    <location>
        <begin position="132"/>
        <end position="153"/>
    </location>
</feature>
<keyword evidence="2 5" id="KW-0812">Transmembrane</keyword>
<sequence>MRAYAYGIGLQFRLDIRSKNLLLTCYLVPLLFFAVMGSIFTALMPETKETLIQSMTVMGVSMGSLIGVPPTVCELYGTDIQKVYQANGAPLHFGLLSLGVSAFCHLMIMSAVILAAAPIAFGASLPEHLPAYAGKTALLILASLGVAGVLGLLVKEQAKLTMVCQIAFLPSILLSGILFPANLLPEFLQEAGKIFPAFWGFRFMSETGAGLRNAVPLAGIFACAVMGWALLLRRRKNR</sequence>
<feature type="transmembrane region" description="Helical" evidence="5">
    <location>
        <begin position="214"/>
        <end position="232"/>
    </location>
</feature>
<dbReference type="GO" id="GO:0140359">
    <property type="term" value="F:ABC-type transporter activity"/>
    <property type="evidence" value="ECO:0007669"/>
    <property type="project" value="InterPro"/>
</dbReference>
<keyword evidence="3 5" id="KW-1133">Transmembrane helix</keyword>